<dbReference type="Proteomes" id="UP000291469">
    <property type="component" value="Chromosome"/>
</dbReference>
<name>A0A411YFR1_9ACTN</name>
<evidence type="ECO:0000256" key="1">
    <source>
        <dbReference type="SAM" id="Phobius"/>
    </source>
</evidence>
<keyword evidence="1" id="KW-1133">Transmembrane helix</keyword>
<keyword evidence="1" id="KW-0812">Transmembrane</keyword>
<organism evidence="2 3">
    <name type="scientific">Egibacter rhizosphaerae</name>
    <dbReference type="NCBI Taxonomy" id="1670831"/>
    <lineage>
        <taxon>Bacteria</taxon>
        <taxon>Bacillati</taxon>
        <taxon>Actinomycetota</taxon>
        <taxon>Nitriliruptoria</taxon>
        <taxon>Egibacterales</taxon>
        <taxon>Egibacteraceae</taxon>
        <taxon>Egibacter</taxon>
    </lineage>
</organism>
<reference evidence="2 3" key="1">
    <citation type="submission" date="2019-01" db="EMBL/GenBank/DDBJ databases">
        <title>Egibacter rhizosphaerae EGI 80759T.</title>
        <authorList>
            <person name="Chen D.-D."/>
            <person name="Tian Y."/>
            <person name="Jiao J.-Y."/>
            <person name="Zhang X.-T."/>
            <person name="Zhang Y.-G."/>
            <person name="Zhang Y."/>
            <person name="Xiao M."/>
            <person name="Shu W.-S."/>
            <person name="Li W.-J."/>
        </authorList>
    </citation>
    <scope>NUCLEOTIDE SEQUENCE [LARGE SCALE GENOMIC DNA]</scope>
    <source>
        <strain evidence="2 3">EGI 80759</strain>
    </source>
</reference>
<dbReference type="RefSeq" id="WP_131155101.1">
    <property type="nucleotide sequence ID" value="NZ_CP036402.1"/>
</dbReference>
<feature type="transmembrane region" description="Helical" evidence="1">
    <location>
        <begin position="41"/>
        <end position="60"/>
    </location>
</feature>
<feature type="transmembrane region" description="Helical" evidence="1">
    <location>
        <begin position="66"/>
        <end position="84"/>
    </location>
</feature>
<dbReference type="EMBL" id="CP036402">
    <property type="protein sequence ID" value="QBI20104.1"/>
    <property type="molecule type" value="Genomic_DNA"/>
</dbReference>
<sequence length="125" mass="13096">MTALDAVAIALGAFLILVGIAHFLLPRYFRSLVPPWMRTPTAAVAATGALEIALGIAVLVPATRAAGAWVTAALFAVYTVAVHGDAALRASQQQERWLDRPSGVVARLLIHIVYLAWAVGIALGA</sequence>
<gene>
    <name evidence="2" type="ORF">ER308_11370</name>
</gene>
<keyword evidence="3" id="KW-1185">Reference proteome</keyword>
<keyword evidence="1" id="KW-0472">Membrane</keyword>
<protein>
    <recommendedName>
        <fullName evidence="4">DoxX family membrane protein</fullName>
    </recommendedName>
</protein>
<dbReference type="PANTHER" id="PTHR36974">
    <property type="entry name" value="MEMBRANE PROTEIN-RELATED"/>
    <property type="match status" value="1"/>
</dbReference>
<dbReference type="PANTHER" id="PTHR36974:SF1">
    <property type="entry name" value="DOXX FAMILY MEMBRANE PROTEIN"/>
    <property type="match status" value="1"/>
</dbReference>
<dbReference type="KEGG" id="erz:ER308_11370"/>
<proteinExistence type="predicted"/>
<evidence type="ECO:0008006" key="4">
    <source>
        <dbReference type="Google" id="ProtNLM"/>
    </source>
</evidence>
<accession>A0A411YFR1</accession>
<evidence type="ECO:0000313" key="3">
    <source>
        <dbReference type="Proteomes" id="UP000291469"/>
    </source>
</evidence>
<feature type="transmembrane region" description="Helical" evidence="1">
    <location>
        <begin position="6"/>
        <end position="29"/>
    </location>
</feature>
<feature type="transmembrane region" description="Helical" evidence="1">
    <location>
        <begin position="104"/>
        <end position="123"/>
    </location>
</feature>
<evidence type="ECO:0000313" key="2">
    <source>
        <dbReference type="EMBL" id="QBI20104.1"/>
    </source>
</evidence>
<dbReference type="AlphaFoldDB" id="A0A411YFR1"/>
<dbReference type="OrthoDB" id="5192901at2"/>